<accession>A0A0D8ZTC3</accession>
<dbReference type="AlphaFoldDB" id="A0A0D8ZTC3"/>
<dbReference type="RefSeq" id="WP_045054495.1">
    <property type="nucleotide sequence ID" value="NZ_CAWMDP010000041.1"/>
</dbReference>
<evidence type="ECO:0000313" key="1">
    <source>
        <dbReference type="EMBL" id="KJH72018.1"/>
    </source>
</evidence>
<dbReference type="OrthoDB" id="529979at2"/>
<evidence type="ECO:0008006" key="3">
    <source>
        <dbReference type="Google" id="ProtNLM"/>
    </source>
</evidence>
<keyword evidence="2" id="KW-1185">Reference proteome</keyword>
<dbReference type="STRING" id="1618023.UH38_09350"/>
<comment type="caution">
    <text evidence="1">The sequence shown here is derived from an EMBL/GenBank/DDBJ whole genome shotgun (WGS) entry which is preliminary data.</text>
</comment>
<dbReference type="PATRIC" id="fig|1618023.3.peg.3614"/>
<evidence type="ECO:0000313" key="2">
    <source>
        <dbReference type="Proteomes" id="UP000032452"/>
    </source>
</evidence>
<dbReference type="EMBL" id="JYON01000008">
    <property type="protein sequence ID" value="KJH72018.1"/>
    <property type="molecule type" value="Genomic_DNA"/>
</dbReference>
<organism evidence="1 2">
    <name type="scientific">Aliterella atlantica CENA595</name>
    <dbReference type="NCBI Taxonomy" id="1618023"/>
    <lineage>
        <taxon>Bacteria</taxon>
        <taxon>Bacillati</taxon>
        <taxon>Cyanobacteriota</taxon>
        <taxon>Cyanophyceae</taxon>
        <taxon>Chroococcidiopsidales</taxon>
        <taxon>Aliterellaceae</taxon>
        <taxon>Aliterella</taxon>
    </lineage>
</organism>
<gene>
    <name evidence="1" type="ORF">UH38_09350</name>
</gene>
<protein>
    <recommendedName>
        <fullName evidence="3">Alpha/beta hydrolase</fullName>
    </recommendedName>
</protein>
<reference evidence="1 2" key="1">
    <citation type="submission" date="2015-02" db="EMBL/GenBank/DDBJ databases">
        <title>Draft genome of a novel marine cyanobacterium (Chroococcales) isolated from South Atlantic Ocean.</title>
        <authorList>
            <person name="Rigonato J."/>
            <person name="Alvarenga D.O."/>
            <person name="Branco L.H."/>
            <person name="Varani A.M."/>
            <person name="Brandini F.P."/>
            <person name="Fiore M.F."/>
        </authorList>
    </citation>
    <scope>NUCLEOTIDE SEQUENCE [LARGE SCALE GENOMIC DNA]</scope>
    <source>
        <strain evidence="1 2">CENA595</strain>
    </source>
</reference>
<sequence>MNVFICPGIHAPELTRSFVREFELLLSANSSWDISGNLRIFPAEGYKNLSTFHILRFLQECYGNPRSALPLVLISFSAGNVGAIGAAWGWQIMGGRVRALIAVDSWGVPLAGNFPIHCLSHDRFTHDTALLFHRREDFYADPPVEHLELWRSPANVTGWVVSSQAEVARSRYLSAAQFLYILLKRYIEEISDESEVI</sequence>
<dbReference type="Proteomes" id="UP000032452">
    <property type="component" value="Unassembled WGS sequence"/>
</dbReference>
<name>A0A0D8ZTC3_9CYAN</name>
<proteinExistence type="predicted"/>